<feature type="compositionally biased region" description="Polar residues" evidence="4">
    <location>
        <begin position="19"/>
        <end position="31"/>
    </location>
</feature>
<dbReference type="PANTHER" id="PTHR11225:SF4">
    <property type="entry name" value="NUCLEAR PORE COMPLEX PROTEIN NUP93"/>
    <property type="match status" value="1"/>
</dbReference>
<keyword evidence="3" id="KW-0539">Nucleus</keyword>
<dbReference type="RefSeq" id="XP_025362387.1">
    <property type="nucleotide sequence ID" value="XM_025506151.1"/>
</dbReference>
<comment type="subcellular location">
    <subcellularLocation>
        <location evidence="1">Nucleus envelope</location>
    </subcellularLocation>
</comment>
<sequence length="1011" mass="110325">MLSSSQYGGSASRSGGSAPTLSDLVSQSRKLTSAIERERHSALGASGSNNAASSGAGGGIGGAELPSINLALDQLESQSRSLAAGGGASVGGRAQQGDAKAHYFLASAGIDAFSLSQNVNQTNIASAFEPLEPLQDTDVQGYLQHEQQQIILSAIDEGRRETLDDFNRSLARTMHSRWSKQKKRIFEDLGQHQSSGGMAAASSADSAFRPIAGRGAARTGSEGTSTDPPLSSLSMHTKLMSFDNLIRSLNQARLRDSTFPLASEFLRLAQQQQQHQASQASASGSSAESSSQLVECWTALQKILGEEGSHTVRERQFSAAYSDPATYYGTAEGRDMRQRITRGARRFLEGQFEVHVDNVIASNPSKAQLGGQPGIVARVAAFLRVSHLGREGRWASELEVLRKSANAAPQPVWASVFHLLRTGHLQQALAHAEEYEEGMRRSDAGFLGWFREWVESGGTGLSRSSRDRFYAEFNARFRNLAMGGSSGGDAAGVDPYKLALYRLIGRVDATRKFPSSLTKSTENWLWLQLMMIREPNVSPVAGLGEDEEDGVDQRDDYTLDYLARKLRSYGEKHFDPKGRRPLHYFLVLLLSGEFERAVAFLYARVQHQSDAVHFAIALAYYGLLRLPPAGQQQQQLGRSLMGAGAGGDALQIDNSSGREVAALDFPRLITRYIRLFSSSDARSALEYLYLICLPVSSSPSDQSGVSRAIQEEQRTRCYSAIKDLVTSTRLYADLVGDVRVDGARVPGAIEEALPLLRMEGDQQYLRNIVQAAAQQSEGQGRTRDAILLFNLAEEYDRVVGVLNRELGISLFSDSQDAQPQQASALNPNATLSTTSDLPTLAQAVLQSYESQPHILRRVDATARQTCKLLLELHRAVNLVRSGNEDKLEQALSVLEATDLFPLSGAARGDVVALSRRAEGFFRRVDESVGRNLSELLLLTMDVLYRVHARLKRARENGAAGAGQAEGAEAREARMGEVRNQARALMMFAGMLRFRIEQGVFAQLTRLDAFIR</sequence>
<organism evidence="5 6">
    <name type="scientific">Jaminaea rosea</name>
    <dbReference type="NCBI Taxonomy" id="1569628"/>
    <lineage>
        <taxon>Eukaryota</taxon>
        <taxon>Fungi</taxon>
        <taxon>Dikarya</taxon>
        <taxon>Basidiomycota</taxon>
        <taxon>Ustilaginomycotina</taxon>
        <taxon>Exobasidiomycetes</taxon>
        <taxon>Microstromatales</taxon>
        <taxon>Microstromatales incertae sedis</taxon>
        <taxon>Jaminaea</taxon>
    </lineage>
</organism>
<feature type="compositionally biased region" description="Low complexity" evidence="4">
    <location>
        <begin position="1"/>
        <end position="17"/>
    </location>
</feature>
<dbReference type="Proteomes" id="UP000245884">
    <property type="component" value="Unassembled WGS sequence"/>
</dbReference>
<dbReference type="GeneID" id="37027974"/>
<feature type="region of interest" description="Disordered" evidence="4">
    <location>
        <begin position="1"/>
        <end position="58"/>
    </location>
</feature>
<dbReference type="Pfam" id="PF04097">
    <property type="entry name" value="Nic96"/>
    <property type="match status" value="1"/>
</dbReference>
<proteinExistence type="inferred from homology"/>
<accession>A0A316UXB8</accession>
<evidence type="ECO:0000256" key="2">
    <source>
        <dbReference type="ARBA" id="ARBA00010186"/>
    </source>
</evidence>
<comment type="similarity">
    <text evidence="2">Belongs to the nucleoporin interacting component (NIC) family.</text>
</comment>
<dbReference type="PANTHER" id="PTHR11225">
    <property type="entry name" value="NUCLEAR PORE COMPLEX PROTEIN NUP93 NUCLEOPORIN NUP93 DEAD EYE PROTEIN"/>
    <property type="match status" value="1"/>
</dbReference>
<evidence type="ECO:0000313" key="6">
    <source>
        <dbReference type="Proteomes" id="UP000245884"/>
    </source>
</evidence>
<keyword evidence="6" id="KW-1185">Reference proteome</keyword>
<dbReference type="GO" id="GO:0006606">
    <property type="term" value="P:protein import into nucleus"/>
    <property type="evidence" value="ECO:0007669"/>
    <property type="project" value="TreeGrafter"/>
</dbReference>
<dbReference type="GO" id="GO:0016973">
    <property type="term" value="P:poly(A)+ mRNA export from nucleus"/>
    <property type="evidence" value="ECO:0007669"/>
    <property type="project" value="TreeGrafter"/>
</dbReference>
<feature type="compositionally biased region" description="Low complexity" evidence="4">
    <location>
        <begin position="42"/>
        <end position="54"/>
    </location>
</feature>
<name>A0A316UXB8_9BASI</name>
<reference evidence="5 6" key="1">
    <citation type="journal article" date="2018" name="Mol. Biol. Evol.">
        <title>Broad Genomic Sampling Reveals a Smut Pathogenic Ancestry of the Fungal Clade Ustilaginomycotina.</title>
        <authorList>
            <person name="Kijpornyongpan T."/>
            <person name="Mondo S.J."/>
            <person name="Barry K."/>
            <person name="Sandor L."/>
            <person name="Lee J."/>
            <person name="Lipzen A."/>
            <person name="Pangilinan J."/>
            <person name="LaButti K."/>
            <person name="Hainaut M."/>
            <person name="Henrissat B."/>
            <person name="Grigoriev I.V."/>
            <person name="Spatafora J.W."/>
            <person name="Aime M.C."/>
        </authorList>
    </citation>
    <scope>NUCLEOTIDE SEQUENCE [LARGE SCALE GENOMIC DNA]</scope>
    <source>
        <strain evidence="5 6">MCA 5214</strain>
    </source>
</reference>
<dbReference type="STRING" id="1569628.A0A316UXB8"/>
<dbReference type="OrthoDB" id="1918363at2759"/>
<dbReference type="GO" id="GO:0005643">
    <property type="term" value="C:nuclear pore"/>
    <property type="evidence" value="ECO:0007669"/>
    <property type="project" value="InterPro"/>
</dbReference>
<evidence type="ECO:0000313" key="5">
    <source>
        <dbReference type="EMBL" id="PWN27775.1"/>
    </source>
</evidence>
<evidence type="ECO:0000256" key="3">
    <source>
        <dbReference type="ARBA" id="ARBA00023242"/>
    </source>
</evidence>
<dbReference type="InterPro" id="IPR007231">
    <property type="entry name" value="Nucleoporin_int_Nup93/Nic96"/>
</dbReference>
<evidence type="ECO:0000256" key="4">
    <source>
        <dbReference type="SAM" id="MobiDB-lite"/>
    </source>
</evidence>
<dbReference type="EMBL" id="KZ819667">
    <property type="protein sequence ID" value="PWN27775.1"/>
    <property type="molecule type" value="Genomic_DNA"/>
</dbReference>
<dbReference type="AlphaFoldDB" id="A0A316UXB8"/>
<dbReference type="GO" id="GO:0017056">
    <property type="term" value="F:structural constituent of nuclear pore"/>
    <property type="evidence" value="ECO:0007669"/>
    <property type="project" value="InterPro"/>
</dbReference>
<protein>
    <submittedName>
        <fullName evidence="5">NIC-domain-containing protein</fullName>
    </submittedName>
</protein>
<evidence type="ECO:0000256" key="1">
    <source>
        <dbReference type="ARBA" id="ARBA00004259"/>
    </source>
</evidence>
<gene>
    <name evidence="5" type="ORF">BDZ90DRAFT_232166</name>
</gene>